<reference evidence="7 8" key="1">
    <citation type="submission" date="2016-10" db="EMBL/GenBank/DDBJ databases">
        <authorList>
            <person name="Varghese N."/>
            <person name="Submissions S."/>
        </authorList>
    </citation>
    <scope>NUCLEOTIDE SEQUENCE [LARGE SCALE GENOMIC DNA]</scope>
    <source>
        <strain evidence="8">YIM D21,KCTC 23444,ACCC 10710</strain>
    </source>
</reference>
<dbReference type="GO" id="GO:0003677">
    <property type="term" value="F:DNA binding"/>
    <property type="evidence" value="ECO:0007669"/>
    <property type="project" value="InterPro"/>
</dbReference>
<protein>
    <recommendedName>
        <fullName evidence="1">DNA-directed DNA polymerase</fullName>
        <ecNumber evidence="1">2.7.7.7</ecNumber>
    </recommendedName>
</protein>
<comment type="subunit">
    <text evidence="3">DNA polymerase III contains a core (composed of alpha, epsilon and theta chains) that associates with a tau subunit. This core dimerizes to form the POLIII' complex. PolIII' associates with the gamma complex (composed of gamma, delta, delta', psi and chi chains) and with the beta chain to form the complete DNA polymerase III complex.</text>
</comment>
<accession>A0A1I2D044</accession>
<sequence>MRASFRLRVFAMFAALAAGAIAVVGGAIALGAGRDSGGYLFAFVVSGFLLLGLCTLFWWLFDTNVAKPLEKLAADLRVRAHSGSTRALDLGASRHLGDLAPAADAITRALGESAFATAEAVATETAKIEAERARLTALLTEIPVATILVNAEDRIVLYDGQAAEVLAQVAPPRLGARMSDYFEAAALRRIRRTLGRTGLASEIRLPSRDCAQDFAAQVKPMDGDGYLLIIDAAETRLDPNAARPIVYDFGLDGGTPETDDIAQAPLSALTYCVFDTETTGLLPHRDDVVQIGAVRVVNGRIVPGERFETLVDPGRPIPEAATRVHGISDHMVAGAPDMLRASRDFHGFATGAVIVAHNAPFDMAFLHRHAPAAGVTWDHPILDTVLLSAILFGTTETHTLDALAERLGIDVPAAGRHTAMGDAAVTAQVFLRMRAMLEGRGVTTFGALLAETRRHGRLLEDLN</sequence>
<evidence type="ECO:0000313" key="8">
    <source>
        <dbReference type="Proteomes" id="UP000325289"/>
    </source>
</evidence>
<dbReference type="PANTHER" id="PTHR30231">
    <property type="entry name" value="DNA POLYMERASE III SUBUNIT EPSILON"/>
    <property type="match status" value="1"/>
</dbReference>
<dbReference type="PANTHER" id="PTHR30231:SF41">
    <property type="entry name" value="DNA POLYMERASE III SUBUNIT EPSILON"/>
    <property type="match status" value="1"/>
</dbReference>
<dbReference type="AlphaFoldDB" id="A0A1I2D044"/>
<dbReference type="Gene3D" id="3.30.420.10">
    <property type="entry name" value="Ribonuclease H-like superfamily/Ribonuclease H"/>
    <property type="match status" value="1"/>
</dbReference>
<evidence type="ECO:0000256" key="2">
    <source>
        <dbReference type="ARBA" id="ARBA00025483"/>
    </source>
</evidence>
<dbReference type="GO" id="GO:0008408">
    <property type="term" value="F:3'-5' exonuclease activity"/>
    <property type="evidence" value="ECO:0007669"/>
    <property type="project" value="TreeGrafter"/>
</dbReference>
<evidence type="ECO:0000259" key="6">
    <source>
        <dbReference type="SMART" id="SM00479"/>
    </source>
</evidence>
<dbReference type="FunFam" id="3.30.420.10:FF:000045">
    <property type="entry name" value="3'-5' exonuclease DinG"/>
    <property type="match status" value="1"/>
</dbReference>
<dbReference type="GO" id="GO:0045004">
    <property type="term" value="P:DNA replication proofreading"/>
    <property type="evidence" value="ECO:0007669"/>
    <property type="project" value="TreeGrafter"/>
</dbReference>
<evidence type="ECO:0000313" key="7">
    <source>
        <dbReference type="EMBL" id="SFE73891.1"/>
    </source>
</evidence>
<keyword evidence="5" id="KW-1133">Transmembrane helix</keyword>
<feature type="transmembrane region" description="Helical" evidence="5">
    <location>
        <begin position="39"/>
        <end position="61"/>
    </location>
</feature>
<dbReference type="EC" id="2.7.7.7" evidence="1"/>
<evidence type="ECO:0000256" key="1">
    <source>
        <dbReference type="ARBA" id="ARBA00012417"/>
    </source>
</evidence>
<dbReference type="InterPro" id="IPR013520">
    <property type="entry name" value="Ribonucl_H"/>
</dbReference>
<dbReference type="InterPro" id="IPR006054">
    <property type="entry name" value="DnaQ"/>
</dbReference>
<comment type="function">
    <text evidence="2">DNA polymerase III is a complex, multichain enzyme responsible for most of the replicative synthesis in bacteria. The epsilon subunit contain the editing function and is a proofreading 3'-5' exonuclease.</text>
</comment>
<comment type="catalytic activity">
    <reaction evidence="4">
        <text>DNA(n) + a 2'-deoxyribonucleoside 5'-triphosphate = DNA(n+1) + diphosphate</text>
        <dbReference type="Rhea" id="RHEA:22508"/>
        <dbReference type="Rhea" id="RHEA-COMP:17339"/>
        <dbReference type="Rhea" id="RHEA-COMP:17340"/>
        <dbReference type="ChEBI" id="CHEBI:33019"/>
        <dbReference type="ChEBI" id="CHEBI:61560"/>
        <dbReference type="ChEBI" id="CHEBI:173112"/>
        <dbReference type="EC" id="2.7.7.7"/>
    </reaction>
</comment>
<organism evidence="7 8">
    <name type="scientific">Roseivivax sediminis</name>
    <dbReference type="NCBI Taxonomy" id="936889"/>
    <lineage>
        <taxon>Bacteria</taxon>
        <taxon>Pseudomonadati</taxon>
        <taxon>Pseudomonadota</taxon>
        <taxon>Alphaproteobacteria</taxon>
        <taxon>Rhodobacterales</taxon>
        <taxon>Roseobacteraceae</taxon>
        <taxon>Roseivivax</taxon>
    </lineage>
</organism>
<feature type="domain" description="Exonuclease" evidence="6">
    <location>
        <begin position="270"/>
        <end position="439"/>
    </location>
</feature>
<dbReference type="CDD" id="cd06127">
    <property type="entry name" value="DEDDh"/>
    <property type="match status" value="1"/>
</dbReference>
<dbReference type="OrthoDB" id="9804290at2"/>
<dbReference type="SUPFAM" id="SSF53098">
    <property type="entry name" value="Ribonuclease H-like"/>
    <property type="match status" value="1"/>
</dbReference>
<dbReference type="InterPro" id="IPR036397">
    <property type="entry name" value="RNaseH_sf"/>
</dbReference>
<keyword evidence="5" id="KW-0472">Membrane</keyword>
<proteinExistence type="predicted"/>
<dbReference type="GO" id="GO:0003887">
    <property type="term" value="F:DNA-directed DNA polymerase activity"/>
    <property type="evidence" value="ECO:0007669"/>
    <property type="project" value="UniProtKB-EC"/>
</dbReference>
<gene>
    <name evidence="7" type="ORF">SAMN04515678_1157</name>
</gene>
<keyword evidence="8" id="KW-1185">Reference proteome</keyword>
<evidence type="ECO:0000256" key="3">
    <source>
        <dbReference type="ARBA" id="ARBA00026073"/>
    </source>
</evidence>
<dbReference type="Pfam" id="PF00929">
    <property type="entry name" value="RNase_T"/>
    <property type="match status" value="1"/>
</dbReference>
<dbReference type="RefSeq" id="WP_149757992.1">
    <property type="nucleotide sequence ID" value="NZ_FOMS01000015.1"/>
</dbReference>
<name>A0A1I2D044_9RHOB</name>
<dbReference type="NCBIfam" id="TIGR00573">
    <property type="entry name" value="dnaq"/>
    <property type="match status" value="1"/>
</dbReference>
<evidence type="ECO:0000256" key="5">
    <source>
        <dbReference type="SAM" id="Phobius"/>
    </source>
</evidence>
<dbReference type="EMBL" id="FOMS01000015">
    <property type="protein sequence ID" value="SFE73891.1"/>
    <property type="molecule type" value="Genomic_DNA"/>
</dbReference>
<dbReference type="InterPro" id="IPR012337">
    <property type="entry name" value="RNaseH-like_sf"/>
</dbReference>
<dbReference type="SMART" id="SM00479">
    <property type="entry name" value="EXOIII"/>
    <property type="match status" value="1"/>
</dbReference>
<dbReference type="Proteomes" id="UP000325289">
    <property type="component" value="Unassembled WGS sequence"/>
</dbReference>
<dbReference type="GO" id="GO:0005829">
    <property type="term" value="C:cytosol"/>
    <property type="evidence" value="ECO:0007669"/>
    <property type="project" value="TreeGrafter"/>
</dbReference>
<keyword evidence="5" id="KW-0812">Transmembrane</keyword>
<evidence type="ECO:0000256" key="4">
    <source>
        <dbReference type="ARBA" id="ARBA00049244"/>
    </source>
</evidence>